<dbReference type="Proteomes" id="UP001044222">
    <property type="component" value="Unassembled WGS sequence"/>
</dbReference>
<proteinExistence type="predicted"/>
<organism evidence="2 3">
    <name type="scientific">Anguilla anguilla</name>
    <name type="common">European freshwater eel</name>
    <name type="synonym">Muraena anguilla</name>
    <dbReference type="NCBI Taxonomy" id="7936"/>
    <lineage>
        <taxon>Eukaryota</taxon>
        <taxon>Metazoa</taxon>
        <taxon>Chordata</taxon>
        <taxon>Craniata</taxon>
        <taxon>Vertebrata</taxon>
        <taxon>Euteleostomi</taxon>
        <taxon>Actinopterygii</taxon>
        <taxon>Neopterygii</taxon>
        <taxon>Teleostei</taxon>
        <taxon>Anguilliformes</taxon>
        <taxon>Anguillidae</taxon>
        <taxon>Anguilla</taxon>
    </lineage>
</organism>
<evidence type="ECO:0008006" key="4">
    <source>
        <dbReference type="Google" id="ProtNLM"/>
    </source>
</evidence>
<accession>A0A9D3SAE5</accession>
<dbReference type="AlphaFoldDB" id="A0A9D3SAE5"/>
<keyword evidence="1" id="KW-1133">Transmembrane helix</keyword>
<keyword evidence="1" id="KW-0812">Transmembrane</keyword>
<evidence type="ECO:0000313" key="3">
    <source>
        <dbReference type="Proteomes" id="UP001044222"/>
    </source>
</evidence>
<reference evidence="2" key="1">
    <citation type="submission" date="2021-01" db="EMBL/GenBank/DDBJ databases">
        <title>A chromosome-scale assembly of European eel, Anguilla anguilla.</title>
        <authorList>
            <person name="Henkel C."/>
            <person name="Jong-Raadsen S.A."/>
            <person name="Dufour S."/>
            <person name="Weltzien F.-A."/>
            <person name="Palstra A.P."/>
            <person name="Pelster B."/>
            <person name="Spaink H.P."/>
            <person name="Van Den Thillart G.E."/>
            <person name="Jansen H."/>
            <person name="Zahm M."/>
            <person name="Klopp C."/>
            <person name="Cedric C."/>
            <person name="Louis A."/>
            <person name="Berthelot C."/>
            <person name="Parey E."/>
            <person name="Roest Crollius H."/>
            <person name="Montfort J."/>
            <person name="Robinson-Rechavi M."/>
            <person name="Bucao C."/>
            <person name="Bouchez O."/>
            <person name="Gislard M."/>
            <person name="Lluch J."/>
            <person name="Milhes M."/>
            <person name="Lampietro C."/>
            <person name="Lopez Roques C."/>
            <person name="Donnadieu C."/>
            <person name="Braasch I."/>
            <person name="Desvignes T."/>
            <person name="Postlethwait J."/>
            <person name="Bobe J."/>
            <person name="Guiguen Y."/>
            <person name="Dirks R."/>
        </authorList>
    </citation>
    <scope>NUCLEOTIDE SEQUENCE</scope>
    <source>
        <strain evidence="2">Tag_6206</strain>
        <tissue evidence="2">Liver</tissue>
    </source>
</reference>
<keyword evidence="1" id="KW-0472">Membrane</keyword>
<evidence type="ECO:0000256" key="1">
    <source>
        <dbReference type="SAM" id="Phobius"/>
    </source>
</evidence>
<feature type="transmembrane region" description="Helical" evidence="1">
    <location>
        <begin position="35"/>
        <end position="58"/>
    </location>
</feature>
<evidence type="ECO:0000313" key="2">
    <source>
        <dbReference type="EMBL" id="KAG5855807.1"/>
    </source>
</evidence>
<dbReference type="EMBL" id="JAFIRN010000001">
    <property type="protein sequence ID" value="KAG5855807.1"/>
    <property type="molecule type" value="Genomic_DNA"/>
</dbReference>
<name>A0A9D3SAE5_ANGAN</name>
<sequence>MGSVAYDNGNYRERHEQVTFLTNKEKMSPKRKTGVVVGVLLALLVLAVVAGVLIWVFLFKPKENKQAEGPTASQQRSATTLVYSGHMELSNLKYSQALPASSRRRWRTP</sequence>
<gene>
    <name evidence="2" type="ORF">ANANG_G00000520</name>
</gene>
<protein>
    <recommendedName>
        <fullName evidence="4">SEA domain-containing protein</fullName>
    </recommendedName>
</protein>
<comment type="caution">
    <text evidence="2">The sequence shown here is derived from an EMBL/GenBank/DDBJ whole genome shotgun (WGS) entry which is preliminary data.</text>
</comment>
<keyword evidence="3" id="KW-1185">Reference proteome</keyword>